<organism evidence="2 3">
    <name type="scientific">Streptomyces viridochromogenes</name>
    <dbReference type="NCBI Taxonomy" id="1938"/>
    <lineage>
        <taxon>Bacteria</taxon>
        <taxon>Bacillati</taxon>
        <taxon>Actinomycetota</taxon>
        <taxon>Actinomycetes</taxon>
        <taxon>Kitasatosporales</taxon>
        <taxon>Streptomycetaceae</taxon>
        <taxon>Streptomyces</taxon>
    </lineage>
</organism>
<sequence>MGFLGGVDDLERFLTRSCYLSIASVPACCGLMVFLIGDGGWRFSYLLSAVVPLIAAYLGVRAKREIRTGMSATAFGLAFASVPLMLALAYLEGS</sequence>
<dbReference type="PATRIC" id="fig|1938.3.peg.5839"/>
<dbReference type="OrthoDB" id="4280200at2"/>
<keyword evidence="1" id="KW-0812">Transmembrane</keyword>
<keyword evidence="1" id="KW-1133">Transmembrane helix</keyword>
<evidence type="ECO:0000313" key="2">
    <source>
        <dbReference type="EMBL" id="KMS70653.1"/>
    </source>
</evidence>
<protein>
    <submittedName>
        <fullName evidence="2">Uncharacterized protein</fullName>
    </submittedName>
</protein>
<feature type="transmembrane region" description="Helical" evidence="1">
    <location>
        <begin position="18"/>
        <end position="37"/>
    </location>
</feature>
<evidence type="ECO:0000256" key="1">
    <source>
        <dbReference type="SAM" id="Phobius"/>
    </source>
</evidence>
<evidence type="ECO:0000313" key="3">
    <source>
        <dbReference type="Proteomes" id="UP000037432"/>
    </source>
</evidence>
<gene>
    <name evidence="2" type="ORF">ACM01_30735</name>
</gene>
<dbReference type="AlphaFoldDB" id="A0A0J7Z640"/>
<reference evidence="2 3" key="1">
    <citation type="submission" date="2015-06" db="EMBL/GenBank/DDBJ databases">
        <authorList>
            <person name="Ju K.-S."/>
            <person name="Doroghazi J.R."/>
            <person name="Metcalf W.W."/>
        </authorList>
    </citation>
    <scope>NUCLEOTIDE SEQUENCE [LARGE SCALE GENOMIC DNA]</scope>
    <source>
        <strain evidence="2 3">NRRL 3414</strain>
    </source>
</reference>
<keyword evidence="1" id="KW-0472">Membrane</keyword>
<feature type="transmembrane region" description="Helical" evidence="1">
    <location>
        <begin position="43"/>
        <end position="60"/>
    </location>
</feature>
<comment type="caution">
    <text evidence="2">The sequence shown here is derived from an EMBL/GenBank/DDBJ whole genome shotgun (WGS) entry which is preliminary data.</text>
</comment>
<dbReference type="RefSeq" id="WP_048584658.1">
    <property type="nucleotide sequence ID" value="NZ_LFNT01000046.1"/>
</dbReference>
<accession>A0A0J7Z640</accession>
<feature type="transmembrane region" description="Helical" evidence="1">
    <location>
        <begin position="72"/>
        <end position="91"/>
    </location>
</feature>
<dbReference type="Proteomes" id="UP000037432">
    <property type="component" value="Unassembled WGS sequence"/>
</dbReference>
<name>A0A0J7Z640_STRVR</name>
<proteinExistence type="predicted"/>
<dbReference type="EMBL" id="LFNT01000046">
    <property type="protein sequence ID" value="KMS70653.1"/>
    <property type="molecule type" value="Genomic_DNA"/>
</dbReference>